<sequence length="424" mass="50162">MAYTSVLPVHRLDRSIEYVKDRAKTTKSAGSLEEAIDYALNREKTEQTIFEDAIGCTCENAYVDMVKTKERFHKKEGVQGYHLVQSFAEGEVSPELAHLIGQELAEQLLKGQYEVVITTHLNTKHYHNHLVWNSVSMVDGRKYHSNAKSYFTEVRQISDQLCRKYGLSVIQTNQGKAMHYAQWKAEAEGKPTWRTAIRMDIRDAIGVSFSWSQFVKEMEKRGYTWKLNRKYPSLKPPGMERYIRLRSLGKGYGEAEIREKILRPKIQQVYGNTQMQFPRRKLTGLQRLYYSYLYQMGVFPKKPKRIPYAVRSDIRRLEKRISQMEFLQKEEITTREELAAYRKPLEEQVLSLMKERRELYRKEPGGMRIQEINGELKELRKKIRLSQQIEKQSLEMEERLRQAKEQEEVQEMSGKQRREAEWNR</sequence>
<organism evidence="3 4">
    <name type="scientific">Mediterraneibacter gnavus</name>
    <name type="common">Ruminococcus gnavus</name>
    <dbReference type="NCBI Taxonomy" id="33038"/>
    <lineage>
        <taxon>Bacteria</taxon>
        <taxon>Bacillati</taxon>
        <taxon>Bacillota</taxon>
        <taxon>Clostridia</taxon>
        <taxon>Lachnospirales</taxon>
        <taxon>Lachnospiraceae</taxon>
        <taxon>Mediterraneibacter</taxon>
    </lineage>
</organism>
<dbReference type="InterPro" id="IPR005094">
    <property type="entry name" value="Endonuclease_MobA/VirD2"/>
</dbReference>
<comment type="caution">
    <text evidence="3">The sequence shown here is derived from an EMBL/GenBank/DDBJ whole genome shotgun (WGS) entry which is preliminary data.</text>
</comment>
<name>A0A2N5NFD6_MEDGN</name>
<evidence type="ECO:0000313" key="4">
    <source>
        <dbReference type="Proteomes" id="UP000234849"/>
    </source>
</evidence>
<feature type="compositionally biased region" description="Basic and acidic residues" evidence="1">
    <location>
        <begin position="414"/>
        <end position="424"/>
    </location>
</feature>
<feature type="domain" description="MobA/VirD2-like nuclease" evidence="2">
    <location>
        <begin position="38"/>
        <end position="167"/>
    </location>
</feature>
<accession>A0A2N5NFD6</accession>
<dbReference type="AlphaFoldDB" id="A0A2N5NFD6"/>
<protein>
    <submittedName>
        <fullName evidence="3">Relaxase/mobilization nuclease</fullName>
    </submittedName>
</protein>
<dbReference type="RefSeq" id="WP_101880111.1">
    <property type="nucleotide sequence ID" value="NZ_JAPRAU010000021.1"/>
</dbReference>
<dbReference type="Proteomes" id="UP000234849">
    <property type="component" value="Unassembled WGS sequence"/>
</dbReference>
<reference evidence="3 4" key="1">
    <citation type="journal article" date="2017" name="Genome Med.">
        <title>A novel Ruminococcus gnavus clade enriched in inflammatory bowel disease patients.</title>
        <authorList>
            <person name="Hall A.B."/>
            <person name="Yassour M."/>
            <person name="Sauk J."/>
            <person name="Garner A."/>
            <person name="Jiang X."/>
            <person name="Arthur T."/>
            <person name="Lagoudas G.K."/>
            <person name="Vatanen T."/>
            <person name="Fornelos N."/>
            <person name="Wilson R."/>
            <person name="Bertha M."/>
            <person name="Cohen M."/>
            <person name="Garber J."/>
            <person name="Khalili H."/>
            <person name="Gevers D."/>
            <person name="Ananthakrishnan A.N."/>
            <person name="Kugathasan S."/>
            <person name="Lander E.S."/>
            <person name="Blainey P."/>
            <person name="Vlamakis H."/>
            <person name="Xavier R.J."/>
            <person name="Huttenhower C."/>
        </authorList>
    </citation>
    <scope>NUCLEOTIDE SEQUENCE [LARGE SCALE GENOMIC DNA]</scope>
    <source>
        <strain evidence="3 4">RJX1118</strain>
    </source>
</reference>
<gene>
    <name evidence="3" type="ORF">CDL18_12890</name>
</gene>
<evidence type="ECO:0000313" key="3">
    <source>
        <dbReference type="EMBL" id="PLT53155.1"/>
    </source>
</evidence>
<feature type="region of interest" description="Disordered" evidence="1">
    <location>
        <begin position="399"/>
        <end position="424"/>
    </location>
</feature>
<evidence type="ECO:0000259" key="2">
    <source>
        <dbReference type="Pfam" id="PF03432"/>
    </source>
</evidence>
<dbReference type="Pfam" id="PF03432">
    <property type="entry name" value="Relaxase"/>
    <property type="match status" value="1"/>
</dbReference>
<evidence type="ECO:0000256" key="1">
    <source>
        <dbReference type="SAM" id="MobiDB-lite"/>
    </source>
</evidence>
<dbReference type="EMBL" id="NIHM01000021">
    <property type="protein sequence ID" value="PLT53155.1"/>
    <property type="molecule type" value="Genomic_DNA"/>
</dbReference>
<proteinExistence type="predicted"/>